<dbReference type="Pfam" id="PF02737">
    <property type="entry name" value="3HCDH_N"/>
    <property type="match status" value="1"/>
</dbReference>
<keyword evidence="6" id="KW-0560">Oxidoreductase</keyword>
<dbReference type="InterPro" id="IPR006108">
    <property type="entry name" value="3HC_DH_C"/>
</dbReference>
<sequence>MMADFHGMMDTLESDDSVKAAVIISGKPDNFIAGADISELAKVKTPADGEKLSKDGQKALDRLANSRKPIVAAINGACLGGGLEFAMSCQYRVASTSKKTVLGLPEVKLGLLPGAGGTQRLPKLVGIQAALKMVTTGSNTTPDRALRMGLVNQIADPFALRDAAIQAAEGLANGSLKPKTKKKNLMGKLLEDNPLGRYILFDQATKMAMKVSGGNYPAIPKILDCLQVGASEGMQKGLEVEAKHFGELTVTPESKALQGLFFGTTELKKNRFGKPSKNVETIGVLGAGLMGAGVAQVSAQKGFNVLLKDINVQGLGRGEKQISDNLDGRVKKRRMTKNARDVTMSRIVGLTDQHDWQRHFKKADLVIEAVLEDLNLKHKVISQFEEVVPDDCIIATNTSALPIRDVAAKAKRPENILGMHYFSPVDKMPLLEIIQHEGTSKETASRAVATGLKQGKTVIVVKDVPGFYVNRCLGPYMSEVVALIQAGVPIGQLEKAMKKYGYPVGPITLFDEVGLDVAAHVQETLSGDLGVRIEGGHPQALMDLQQAGILGRKSGAGFYLYPKTKGKKKAKREENPQVQSILKKYMDKDPQKLDDTTIQQRVAWRFVNEALFCLQDGVIENPVDGDIGAVFGVGFPPFRGGPFRELDRIGAQTYVDTMKSYADKYGPQFEPAQIIVDMAKQSKKFHPEN</sequence>
<evidence type="ECO:0000256" key="4">
    <source>
        <dbReference type="ARBA" id="ARBA00012076"/>
    </source>
</evidence>
<evidence type="ECO:0000256" key="1">
    <source>
        <dbReference type="ARBA" id="ARBA00005005"/>
    </source>
</evidence>
<dbReference type="GO" id="GO:0006635">
    <property type="term" value="P:fatty acid beta-oxidation"/>
    <property type="evidence" value="ECO:0007669"/>
    <property type="project" value="UniProtKB-UniPathway"/>
</dbReference>
<gene>
    <name evidence="14" type="ORF">ASTO00021_LOCUS7240</name>
</gene>
<evidence type="ECO:0000256" key="8">
    <source>
        <dbReference type="ARBA" id="ARBA00023098"/>
    </source>
</evidence>
<evidence type="ECO:0000256" key="10">
    <source>
        <dbReference type="ARBA" id="ARBA00023268"/>
    </source>
</evidence>
<dbReference type="InterPro" id="IPR050136">
    <property type="entry name" value="FA_oxidation_alpha_subunit"/>
</dbReference>
<dbReference type="FunFam" id="3.90.226.10:FF:000011">
    <property type="entry name" value="Fatty acid oxidation complex subunit alpha"/>
    <property type="match status" value="1"/>
</dbReference>
<dbReference type="SUPFAM" id="SSF51735">
    <property type="entry name" value="NAD(P)-binding Rossmann-fold domains"/>
    <property type="match status" value="1"/>
</dbReference>
<dbReference type="Gene3D" id="3.40.50.720">
    <property type="entry name" value="NAD(P)-binding Rossmann-like Domain"/>
    <property type="match status" value="1"/>
</dbReference>
<dbReference type="GO" id="GO:0070403">
    <property type="term" value="F:NAD+ binding"/>
    <property type="evidence" value="ECO:0007669"/>
    <property type="project" value="InterPro"/>
</dbReference>
<dbReference type="InterPro" id="IPR018376">
    <property type="entry name" value="Enoyl-CoA_hyd/isom_CS"/>
</dbReference>
<dbReference type="UniPathway" id="UPA00659"/>
<feature type="domain" description="3-hydroxyacyl-CoA dehydrogenase NAD binding" evidence="13">
    <location>
        <begin position="281"/>
        <end position="464"/>
    </location>
</feature>
<dbReference type="GO" id="GO:0016509">
    <property type="term" value="F:long-chain (3S)-3-hydroxyacyl-CoA dehydrogenase (NAD+) activity"/>
    <property type="evidence" value="ECO:0007669"/>
    <property type="project" value="TreeGrafter"/>
</dbReference>
<dbReference type="PANTHER" id="PTHR43612:SF3">
    <property type="entry name" value="TRIFUNCTIONAL ENZYME SUBUNIT ALPHA, MITOCHONDRIAL"/>
    <property type="match status" value="1"/>
</dbReference>
<dbReference type="InterPro" id="IPR006176">
    <property type="entry name" value="3-OHacyl-CoA_DH_NAD-bd"/>
</dbReference>
<keyword evidence="7" id="KW-0520">NAD</keyword>
<dbReference type="Gene3D" id="3.90.226.10">
    <property type="entry name" value="2-enoyl-CoA Hydratase, Chain A, domain 1"/>
    <property type="match status" value="1"/>
</dbReference>
<evidence type="ECO:0000256" key="6">
    <source>
        <dbReference type="ARBA" id="ARBA00023002"/>
    </source>
</evidence>
<dbReference type="CDD" id="cd06558">
    <property type="entry name" value="crotonase-like"/>
    <property type="match status" value="1"/>
</dbReference>
<evidence type="ECO:0000256" key="2">
    <source>
        <dbReference type="ARBA" id="ARBA00007005"/>
    </source>
</evidence>
<dbReference type="InterPro" id="IPR008927">
    <property type="entry name" value="6-PGluconate_DH-like_C_sf"/>
</dbReference>
<dbReference type="GO" id="GO:0004300">
    <property type="term" value="F:enoyl-CoA hydratase activity"/>
    <property type="evidence" value="ECO:0007669"/>
    <property type="project" value="UniProtKB-EC"/>
</dbReference>
<feature type="domain" description="3-hydroxyacyl-CoA dehydrogenase C-terminal" evidence="12">
    <location>
        <begin position="466"/>
        <end position="561"/>
    </location>
</feature>
<dbReference type="InterPro" id="IPR036291">
    <property type="entry name" value="NAD(P)-bd_dom_sf"/>
</dbReference>
<dbReference type="Pfam" id="PF00378">
    <property type="entry name" value="ECH_1"/>
    <property type="match status" value="1"/>
</dbReference>
<dbReference type="FunFam" id="3.40.50.720:FF:000009">
    <property type="entry name" value="Fatty oxidation complex, alpha subunit"/>
    <property type="match status" value="1"/>
</dbReference>
<evidence type="ECO:0000256" key="9">
    <source>
        <dbReference type="ARBA" id="ARBA00023239"/>
    </source>
</evidence>
<evidence type="ECO:0000256" key="5">
    <source>
        <dbReference type="ARBA" id="ARBA00022832"/>
    </source>
</evidence>
<comment type="similarity">
    <text evidence="2">In the central section; belongs to the 3-hydroxyacyl-CoA dehydrogenase family.</text>
</comment>
<dbReference type="SUPFAM" id="SSF48179">
    <property type="entry name" value="6-phosphogluconate dehydrogenase C-terminal domain-like"/>
    <property type="match status" value="2"/>
</dbReference>
<evidence type="ECO:0000259" key="12">
    <source>
        <dbReference type="Pfam" id="PF00725"/>
    </source>
</evidence>
<organism evidence="14">
    <name type="scientific">Aplanochytrium stocchinoi</name>
    <dbReference type="NCBI Taxonomy" id="215587"/>
    <lineage>
        <taxon>Eukaryota</taxon>
        <taxon>Sar</taxon>
        <taxon>Stramenopiles</taxon>
        <taxon>Bigyra</taxon>
        <taxon>Labyrinthulomycetes</taxon>
        <taxon>Thraustochytrida</taxon>
        <taxon>Thraustochytriidae</taxon>
        <taxon>Aplanochytrium</taxon>
    </lineage>
</organism>
<keyword evidence="8" id="KW-0443">Lipid metabolism</keyword>
<dbReference type="PROSITE" id="PS00067">
    <property type="entry name" value="3HCDH"/>
    <property type="match status" value="1"/>
</dbReference>
<evidence type="ECO:0000259" key="13">
    <source>
        <dbReference type="Pfam" id="PF02737"/>
    </source>
</evidence>
<dbReference type="GO" id="GO:0016507">
    <property type="term" value="C:mitochondrial fatty acid beta-oxidation multienzyme complex"/>
    <property type="evidence" value="ECO:0007669"/>
    <property type="project" value="TreeGrafter"/>
</dbReference>
<evidence type="ECO:0000256" key="3">
    <source>
        <dbReference type="ARBA" id="ARBA00008750"/>
    </source>
</evidence>
<dbReference type="Pfam" id="PF00725">
    <property type="entry name" value="3HCDH"/>
    <property type="match status" value="2"/>
</dbReference>
<keyword evidence="10" id="KW-0511">Multifunctional enzyme</keyword>
<feature type="domain" description="3-hydroxyacyl-CoA dehydrogenase C-terminal" evidence="12">
    <location>
        <begin position="599"/>
        <end position="682"/>
    </location>
</feature>
<comment type="similarity">
    <text evidence="11">Belongs to the enoyl-CoA hydratase/isomerase family.</text>
</comment>
<keyword evidence="5" id="KW-0276">Fatty acid metabolism</keyword>
<name>A0A7S3LR41_9STRA</name>
<comment type="similarity">
    <text evidence="3">In the N-terminal section; belongs to the enoyl-CoA hydratase/isomerase family.</text>
</comment>
<dbReference type="Gene3D" id="1.10.1040.50">
    <property type="match status" value="1"/>
</dbReference>
<dbReference type="PROSITE" id="PS00166">
    <property type="entry name" value="ENOYL_COA_HYDRATASE"/>
    <property type="match status" value="1"/>
</dbReference>
<evidence type="ECO:0000313" key="14">
    <source>
        <dbReference type="EMBL" id="CAE0436995.1"/>
    </source>
</evidence>
<dbReference type="SUPFAM" id="SSF52096">
    <property type="entry name" value="ClpP/crotonase"/>
    <property type="match status" value="1"/>
</dbReference>
<evidence type="ECO:0000256" key="11">
    <source>
        <dbReference type="RuleBase" id="RU003707"/>
    </source>
</evidence>
<dbReference type="InterPro" id="IPR029045">
    <property type="entry name" value="ClpP/crotonase-like_dom_sf"/>
</dbReference>
<dbReference type="AlphaFoldDB" id="A0A7S3LR41"/>
<dbReference type="InterPro" id="IPR001753">
    <property type="entry name" value="Enoyl-CoA_hydra/iso"/>
</dbReference>
<dbReference type="EMBL" id="HBIN01009717">
    <property type="protein sequence ID" value="CAE0436995.1"/>
    <property type="molecule type" value="Transcribed_RNA"/>
</dbReference>
<accession>A0A7S3LR41</accession>
<protein>
    <recommendedName>
        <fullName evidence="4">enoyl-CoA hydratase</fullName>
        <ecNumber evidence="4">4.2.1.17</ecNumber>
    </recommendedName>
</protein>
<dbReference type="InterPro" id="IPR006180">
    <property type="entry name" value="3-OHacyl-CoA_DH_CS"/>
</dbReference>
<evidence type="ECO:0000256" key="7">
    <source>
        <dbReference type="ARBA" id="ARBA00023027"/>
    </source>
</evidence>
<dbReference type="PANTHER" id="PTHR43612">
    <property type="entry name" value="TRIFUNCTIONAL ENZYME SUBUNIT ALPHA"/>
    <property type="match status" value="1"/>
</dbReference>
<proteinExistence type="inferred from homology"/>
<comment type="pathway">
    <text evidence="1">Lipid metabolism; fatty acid beta-oxidation.</text>
</comment>
<keyword evidence="9" id="KW-0456">Lyase</keyword>
<dbReference type="EC" id="4.2.1.17" evidence="4"/>
<reference evidence="14" key="1">
    <citation type="submission" date="2021-01" db="EMBL/GenBank/DDBJ databases">
        <authorList>
            <person name="Corre E."/>
            <person name="Pelletier E."/>
            <person name="Niang G."/>
            <person name="Scheremetjew M."/>
            <person name="Finn R."/>
            <person name="Kale V."/>
            <person name="Holt S."/>
            <person name="Cochrane G."/>
            <person name="Meng A."/>
            <person name="Brown T."/>
            <person name="Cohen L."/>
        </authorList>
    </citation>
    <scope>NUCLEOTIDE SEQUENCE</scope>
    <source>
        <strain evidence="14">GSBS06</strain>
    </source>
</reference>